<comment type="caution">
    <text evidence="1">The sequence shown here is derived from an EMBL/GenBank/DDBJ whole genome shotgun (WGS) entry which is preliminary data.</text>
</comment>
<gene>
    <name evidence="1" type="ORF">MTR65_00260</name>
</gene>
<dbReference type="Proteomes" id="UP001162802">
    <property type="component" value="Unassembled WGS sequence"/>
</dbReference>
<reference evidence="1" key="1">
    <citation type="submission" date="2022-03" db="EMBL/GenBank/DDBJ databases">
        <title>Identification of a novel bacterium isolated from mangrove sediments.</title>
        <authorList>
            <person name="Pan X."/>
        </authorList>
    </citation>
    <scope>NUCLEOTIDE SEQUENCE</scope>
    <source>
        <strain evidence="1">B2637</strain>
    </source>
</reference>
<protein>
    <submittedName>
        <fullName evidence="1">Uncharacterized protein</fullName>
    </submittedName>
</protein>
<organism evidence="1 2">
    <name type="scientific">Novosphingobium mangrovi</name>
    <name type="common">ex Hu et al. 2023</name>
    <dbReference type="NCBI Taxonomy" id="2930094"/>
    <lineage>
        <taxon>Bacteria</taxon>
        <taxon>Pseudomonadati</taxon>
        <taxon>Pseudomonadota</taxon>
        <taxon>Alphaproteobacteria</taxon>
        <taxon>Sphingomonadales</taxon>
        <taxon>Sphingomonadaceae</taxon>
        <taxon>Novosphingobium</taxon>
    </lineage>
</organism>
<name>A0ABT0A7G6_9SPHN</name>
<dbReference type="EMBL" id="JALHAT010000001">
    <property type="protein sequence ID" value="MCJ1959113.1"/>
    <property type="molecule type" value="Genomic_DNA"/>
</dbReference>
<sequence length="122" mass="13945">MSSTLHIQRKDHDGALAMIDLEDWKKAVATIEDLRLADGDAQQINPRTHEIVSMPNRGGDVEIWRPDCEDWLRVFWYSPEGYISFPAPEPGVREELHRLSLARSLALKLDAKIYDDEGVETD</sequence>
<keyword evidence="2" id="KW-1185">Reference proteome</keyword>
<accession>A0ABT0A7G6</accession>
<evidence type="ECO:0000313" key="1">
    <source>
        <dbReference type="EMBL" id="MCJ1959113.1"/>
    </source>
</evidence>
<evidence type="ECO:0000313" key="2">
    <source>
        <dbReference type="Proteomes" id="UP001162802"/>
    </source>
</evidence>
<proteinExistence type="predicted"/>
<dbReference type="RefSeq" id="WP_243796228.1">
    <property type="nucleotide sequence ID" value="NZ_JALHAT010000001.1"/>
</dbReference>